<dbReference type="PANTHER" id="PTHR23429">
    <property type="entry name" value="GLUCOSE-6-PHOSPHATE 1-DEHYDROGENASE G6PD"/>
    <property type="match status" value="1"/>
</dbReference>
<sequence>MASLRDDWDCKIPPDITLSIVVLGASGDLAKKKTFPALFALYKQGFLPRATQIIGYARTALTAEALHERLRQYLKGEEEEIARFLKLCFYVQGEYVPDAPGYRELARHVEEWEAQPASPAGRLFYLALPPYVYPEVCQGLSRECSDLGPSRNAASWVRAIVEKPFGNDLESSEALCEQLGALFPENQLYRIDHYLGKELSQNLLVMRWANPIFGAWWNRHYVNNVQISFKEDFGTQGRGGYFDSYGIIRDVIQNHLTQLLALIAMECPVSNHPDDIRDEKCKVLRCIAPLNLQDVVLGQYVAGNDQPGYLEDPTVPEGSRAPTYAACRLAINNERWAGVPFVLRAGKALNERSVVVRMQLHENPVPLFGPHGTHQNMRNEFVMRLQPGEAIYAKMVVKKPGLEMDTEMSELDLSYGERYADVKIPDAYERLILDCIRGDQQHFVRRDELRAAWSIFTPVLHAIDRGEVQPEPYEYGSRGPPSQDAFLAAAGYKRTARYTWKPSKSSEAMAKL</sequence>
<comment type="pathway">
    <text evidence="1 8">Carbohydrate degradation; pentose phosphate pathway; D-ribulose 5-phosphate from D-glucose 6-phosphate (oxidative stage): step 1/3.</text>
</comment>
<evidence type="ECO:0000256" key="4">
    <source>
        <dbReference type="ARBA" id="ARBA00022857"/>
    </source>
</evidence>
<dbReference type="InterPro" id="IPR001282">
    <property type="entry name" value="G6P_DH"/>
</dbReference>
<dbReference type="NCBIfam" id="TIGR00871">
    <property type="entry name" value="zwf"/>
    <property type="match status" value="1"/>
</dbReference>
<organism evidence="11 12">
    <name type="scientific">Tetradesmus obliquus</name>
    <name type="common">Green alga</name>
    <name type="synonym">Acutodesmus obliquus</name>
    <dbReference type="NCBI Taxonomy" id="3088"/>
    <lineage>
        <taxon>Eukaryota</taxon>
        <taxon>Viridiplantae</taxon>
        <taxon>Chlorophyta</taxon>
        <taxon>core chlorophytes</taxon>
        <taxon>Chlorophyceae</taxon>
        <taxon>CS clade</taxon>
        <taxon>Sphaeropleales</taxon>
        <taxon>Scenedesmaceae</taxon>
        <taxon>Tetradesmus</taxon>
    </lineage>
</organism>
<dbReference type="Gene3D" id="3.40.50.720">
    <property type="entry name" value="NAD(P)-binding Rossmann-like Domain"/>
    <property type="match status" value="1"/>
</dbReference>
<dbReference type="InterPro" id="IPR036291">
    <property type="entry name" value="NAD(P)-bd_dom_sf"/>
</dbReference>
<proteinExistence type="inferred from homology"/>
<keyword evidence="4 8" id="KW-0521">NADP</keyword>
<evidence type="ECO:0000313" key="11">
    <source>
        <dbReference type="EMBL" id="SZX59924.1"/>
    </source>
</evidence>
<evidence type="ECO:0000313" key="12">
    <source>
        <dbReference type="Proteomes" id="UP000256970"/>
    </source>
</evidence>
<dbReference type="SUPFAM" id="SSF55347">
    <property type="entry name" value="Glyceraldehyde-3-phosphate dehydrogenase-like, C-terminal domain"/>
    <property type="match status" value="1"/>
</dbReference>
<dbReference type="UniPathway" id="UPA00115">
    <property type="reaction ID" value="UER00408"/>
</dbReference>
<gene>
    <name evidence="11" type="ORF">BQ4739_LOCUS524</name>
</gene>
<feature type="domain" description="Glucose-6-phosphate dehydrogenase NAD-binding" evidence="9">
    <location>
        <begin position="21"/>
        <end position="202"/>
    </location>
</feature>
<dbReference type="Pfam" id="PF00479">
    <property type="entry name" value="G6PD_N"/>
    <property type="match status" value="1"/>
</dbReference>
<dbReference type="Pfam" id="PF02781">
    <property type="entry name" value="G6PD_C"/>
    <property type="match status" value="1"/>
</dbReference>
<evidence type="ECO:0000256" key="7">
    <source>
        <dbReference type="ARBA" id="ARBA00048749"/>
    </source>
</evidence>
<dbReference type="InterPro" id="IPR022674">
    <property type="entry name" value="G6P_DH_NAD-bd"/>
</dbReference>
<keyword evidence="3 8" id="KW-0313">Glucose metabolism</keyword>
<dbReference type="STRING" id="3088.A0A383V5S6"/>
<dbReference type="GO" id="GO:0006006">
    <property type="term" value="P:glucose metabolic process"/>
    <property type="evidence" value="ECO:0007669"/>
    <property type="project" value="UniProtKB-KW"/>
</dbReference>
<dbReference type="SUPFAM" id="SSF51735">
    <property type="entry name" value="NAD(P)-binding Rossmann-fold domains"/>
    <property type="match status" value="1"/>
</dbReference>
<dbReference type="InterPro" id="IPR022675">
    <property type="entry name" value="G6P_DH_C"/>
</dbReference>
<evidence type="ECO:0000256" key="2">
    <source>
        <dbReference type="ARBA" id="ARBA00009975"/>
    </source>
</evidence>
<dbReference type="EMBL" id="FNXT01000032">
    <property type="protein sequence ID" value="SZX59924.1"/>
    <property type="molecule type" value="Genomic_DNA"/>
</dbReference>
<dbReference type="HAMAP" id="MF_00966">
    <property type="entry name" value="G6PD"/>
    <property type="match status" value="1"/>
</dbReference>
<dbReference type="Gene3D" id="3.30.360.10">
    <property type="entry name" value="Dihydrodipicolinate Reductase, domain 2"/>
    <property type="match status" value="1"/>
</dbReference>
<dbReference type="EC" id="1.1.1.49" evidence="8"/>
<evidence type="ECO:0000256" key="6">
    <source>
        <dbReference type="ARBA" id="ARBA00023277"/>
    </source>
</evidence>
<protein>
    <recommendedName>
        <fullName evidence="8">Glucose-6-phosphate 1-dehydrogenase</fullName>
        <ecNumber evidence="8">1.1.1.49</ecNumber>
    </recommendedName>
</protein>
<dbReference type="PANTHER" id="PTHR23429:SF0">
    <property type="entry name" value="GLUCOSE-6-PHOSPHATE 1-DEHYDROGENASE"/>
    <property type="match status" value="1"/>
</dbReference>
<dbReference type="AlphaFoldDB" id="A0A383V5S6"/>
<keyword evidence="5 8" id="KW-0560">Oxidoreductase</keyword>
<keyword evidence="6 8" id="KW-0119">Carbohydrate metabolism</keyword>
<dbReference type="OrthoDB" id="60984at2759"/>
<feature type="domain" description="Glucose-6-phosphate dehydrogenase C-terminal" evidence="10">
    <location>
        <begin position="204"/>
        <end position="492"/>
    </location>
</feature>
<evidence type="ECO:0000256" key="5">
    <source>
        <dbReference type="ARBA" id="ARBA00023002"/>
    </source>
</evidence>
<evidence type="ECO:0000256" key="1">
    <source>
        <dbReference type="ARBA" id="ARBA00004937"/>
    </source>
</evidence>
<comment type="function">
    <text evidence="8">Catalyzes the rate-limiting step of the oxidative pentose-phosphate pathway, which represents a route for the dissimilation of carbohydrates besides glycolysis.</text>
</comment>
<dbReference type="GO" id="GO:0005829">
    <property type="term" value="C:cytosol"/>
    <property type="evidence" value="ECO:0007669"/>
    <property type="project" value="TreeGrafter"/>
</dbReference>
<evidence type="ECO:0000256" key="8">
    <source>
        <dbReference type="RuleBase" id="RU362120"/>
    </source>
</evidence>
<evidence type="ECO:0000259" key="9">
    <source>
        <dbReference type="Pfam" id="PF00479"/>
    </source>
</evidence>
<dbReference type="PRINTS" id="PR00079">
    <property type="entry name" value="G6PDHDRGNASE"/>
</dbReference>
<dbReference type="PIRSF" id="PIRSF000110">
    <property type="entry name" value="G6PD"/>
    <property type="match status" value="1"/>
</dbReference>
<evidence type="ECO:0000256" key="3">
    <source>
        <dbReference type="ARBA" id="ARBA00022526"/>
    </source>
</evidence>
<dbReference type="GO" id="GO:0009051">
    <property type="term" value="P:pentose-phosphate shunt, oxidative branch"/>
    <property type="evidence" value="ECO:0007669"/>
    <property type="project" value="UniProtKB-ARBA"/>
</dbReference>
<reference evidence="11 12" key="1">
    <citation type="submission" date="2016-10" db="EMBL/GenBank/DDBJ databases">
        <authorList>
            <person name="Cai Z."/>
        </authorList>
    </citation>
    <scope>NUCLEOTIDE SEQUENCE [LARGE SCALE GENOMIC DNA]</scope>
</reference>
<comment type="catalytic activity">
    <reaction evidence="7 8">
        <text>D-glucose 6-phosphate + NADP(+) = 6-phospho-D-glucono-1,5-lactone + NADPH + H(+)</text>
        <dbReference type="Rhea" id="RHEA:15841"/>
        <dbReference type="ChEBI" id="CHEBI:15378"/>
        <dbReference type="ChEBI" id="CHEBI:57783"/>
        <dbReference type="ChEBI" id="CHEBI:57955"/>
        <dbReference type="ChEBI" id="CHEBI:58349"/>
        <dbReference type="ChEBI" id="CHEBI:61548"/>
        <dbReference type="EC" id="1.1.1.49"/>
    </reaction>
</comment>
<name>A0A383V5S6_TETOB</name>
<accession>A0A383V5S6</accession>
<dbReference type="InterPro" id="IPR019796">
    <property type="entry name" value="G6P_DH_AS"/>
</dbReference>
<comment type="similarity">
    <text evidence="2 8">Belongs to the glucose-6-phosphate dehydrogenase family.</text>
</comment>
<dbReference type="GO" id="GO:0004345">
    <property type="term" value="F:glucose-6-phosphate dehydrogenase activity"/>
    <property type="evidence" value="ECO:0007669"/>
    <property type="project" value="UniProtKB-EC"/>
</dbReference>
<keyword evidence="12" id="KW-1185">Reference proteome</keyword>
<dbReference type="PROSITE" id="PS00069">
    <property type="entry name" value="G6P_DEHYDROGENASE"/>
    <property type="match status" value="1"/>
</dbReference>
<dbReference type="GO" id="GO:0050661">
    <property type="term" value="F:NADP binding"/>
    <property type="evidence" value="ECO:0007669"/>
    <property type="project" value="InterPro"/>
</dbReference>
<evidence type="ECO:0000259" key="10">
    <source>
        <dbReference type="Pfam" id="PF02781"/>
    </source>
</evidence>
<dbReference type="Proteomes" id="UP000256970">
    <property type="component" value="Unassembled WGS sequence"/>
</dbReference>